<dbReference type="PANTHER" id="PTHR46401:SF2">
    <property type="entry name" value="GLYCOSYLTRANSFERASE WBBK-RELATED"/>
    <property type="match status" value="1"/>
</dbReference>
<dbReference type="SUPFAM" id="SSF53756">
    <property type="entry name" value="UDP-Glycosyltransferase/glycogen phosphorylase"/>
    <property type="match status" value="1"/>
</dbReference>
<dbReference type="GO" id="GO:0016757">
    <property type="term" value="F:glycosyltransferase activity"/>
    <property type="evidence" value="ECO:0007669"/>
    <property type="project" value="InterPro"/>
</dbReference>
<dbReference type="EMBL" id="JXKQ01000001">
    <property type="protein sequence ID" value="OJG47079.1"/>
    <property type="molecule type" value="Genomic_DNA"/>
</dbReference>
<dbReference type="Pfam" id="PF00534">
    <property type="entry name" value="Glycos_transf_1"/>
    <property type="match status" value="1"/>
</dbReference>
<dbReference type="Gene3D" id="3.40.50.2000">
    <property type="entry name" value="Glycogen Phosphorylase B"/>
    <property type="match status" value="1"/>
</dbReference>
<organism evidence="3 4">
    <name type="scientific">Enterococcus hermanniensis</name>
    <dbReference type="NCBI Taxonomy" id="249189"/>
    <lineage>
        <taxon>Bacteria</taxon>
        <taxon>Bacillati</taxon>
        <taxon>Bacillota</taxon>
        <taxon>Bacilli</taxon>
        <taxon>Lactobacillales</taxon>
        <taxon>Enterococcaceae</taxon>
        <taxon>Enterococcus</taxon>
    </lineage>
</organism>
<dbReference type="Proteomes" id="UP000182077">
    <property type="component" value="Unassembled WGS sequence"/>
</dbReference>
<name>A0A1L8TRY8_9ENTE</name>
<sequence length="221" mass="25356">MENKGYINIETIGVGLDISKYNDVKKISDEAKDILAYLNNNDNVLLYVGALSKRKNFPFLLKVYNEVFQREKNIKLLIIGKGNKKYVSEILDNFDKEVLENIKIVPSLSNEQLSYIYPKATLFLLPSINEIFGMVLLEAMYFNTPVISSKNGGSTTVIKNNYNGFVINEFDEKKWADTIIDNIKNKHKLLELGKNANHTVVNNYLWKNIYKKLLNGDDSFD</sequence>
<protein>
    <recommendedName>
        <fullName evidence="2">Glycosyl transferase family 1 domain-containing protein</fullName>
    </recommendedName>
</protein>
<accession>A0A1L8TRY8</accession>
<proteinExistence type="predicted"/>
<comment type="caution">
    <text evidence="3">The sequence shown here is derived from an EMBL/GenBank/DDBJ whole genome shotgun (WGS) entry which is preliminary data.</text>
</comment>
<evidence type="ECO:0000313" key="3">
    <source>
        <dbReference type="EMBL" id="OJG47079.1"/>
    </source>
</evidence>
<dbReference type="CDD" id="cd03801">
    <property type="entry name" value="GT4_PimA-like"/>
    <property type="match status" value="1"/>
</dbReference>
<dbReference type="STRING" id="249189.RV04_GL000326"/>
<keyword evidence="1" id="KW-0808">Transferase</keyword>
<gene>
    <name evidence="3" type="ORF">RV04_GL000326</name>
</gene>
<dbReference type="AlphaFoldDB" id="A0A1L8TRY8"/>
<evidence type="ECO:0000259" key="2">
    <source>
        <dbReference type="Pfam" id="PF00534"/>
    </source>
</evidence>
<dbReference type="PANTHER" id="PTHR46401">
    <property type="entry name" value="GLYCOSYLTRANSFERASE WBBK-RELATED"/>
    <property type="match status" value="1"/>
</dbReference>
<keyword evidence="4" id="KW-1185">Reference proteome</keyword>
<evidence type="ECO:0000313" key="4">
    <source>
        <dbReference type="Proteomes" id="UP000182077"/>
    </source>
</evidence>
<feature type="domain" description="Glycosyl transferase family 1" evidence="2">
    <location>
        <begin position="39"/>
        <end position="197"/>
    </location>
</feature>
<reference evidence="3 4" key="1">
    <citation type="submission" date="2014-12" db="EMBL/GenBank/DDBJ databases">
        <title>Draft genome sequences of 29 type strains of Enterococci.</title>
        <authorList>
            <person name="Zhong Z."/>
            <person name="Sun Z."/>
            <person name="Liu W."/>
            <person name="Zhang W."/>
            <person name="Zhang H."/>
        </authorList>
    </citation>
    <scope>NUCLEOTIDE SEQUENCE [LARGE SCALE GENOMIC DNA]</scope>
    <source>
        <strain evidence="3 4">DSM 17122</strain>
    </source>
</reference>
<evidence type="ECO:0000256" key="1">
    <source>
        <dbReference type="ARBA" id="ARBA00022679"/>
    </source>
</evidence>
<dbReference type="InterPro" id="IPR001296">
    <property type="entry name" value="Glyco_trans_1"/>
</dbReference>